<sequence>MKTWLTKLFGGADSAVPQDAPFPPPWAAERPSIYRFLAAYQLAGDQPLPAEADVLPDEAVLHAGSDTELRWAPGALDGVLGHHSSAASESDAAVLQEALLCAARSPTRHNLQQFYRLIETDKALGQVDALMARLRHIPQLPLAELYALVRWLAMECPDRGPLKIAIALLGLFRPAYERELLMRLGMHDEFTLYALVSLGNTLNGGEVEDAWWSLARRVNGWGRIHLVERLARTERADIRHWLLREGYKNSIMDEYLAYACASGGDLLGSLRADAVDPALLLGAGEIIAALIAGGPAQDIDDYADGAAVLRAYLERLLAMRPTRLEHLSAVEAIISFVEDEERAWDTLAAHGWDRSVRAKVAALAGQVLALDYWPGLVVRQLSDPDAAAFASASRAASAVGIDPWEAYYERQVRGGSDQWYFLMQTDDPLRVRRVIALALSQIDLDAIGGGAALANGFGEEFAPHRVLDSLLQGLGRFPATGYVLIQAGLRSPVIRNRNLAMRALRDWTPANWPSDARADLQRAYETEPNADVRQNLARLLAGQALE</sequence>
<evidence type="ECO:0008006" key="3">
    <source>
        <dbReference type="Google" id="ProtNLM"/>
    </source>
</evidence>
<dbReference type="EMBL" id="FOTW01000019">
    <property type="protein sequence ID" value="SFM38011.1"/>
    <property type="molecule type" value="Genomic_DNA"/>
</dbReference>
<dbReference type="RefSeq" id="WP_093389335.1">
    <property type="nucleotide sequence ID" value="NZ_FOTW01000019.1"/>
</dbReference>
<evidence type="ECO:0000313" key="1">
    <source>
        <dbReference type="EMBL" id="SFM38011.1"/>
    </source>
</evidence>
<organism evidence="1 2">
    <name type="scientific">Rugamonas rubra</name>
    <dbReference type="NCBI Taxonomy" id="758825"/>
    <lineage>
        <taxon>Bacteria</taxon>
        <taxon>Pseudomonadati</taxon>
        <taxon>Pseudomonadota</taxon>
        <taxon>Betaproteobacteria</taxon>
        <taxon>Burkholderiales</taxon>
        <taxon>Oxalobacteraceae</taxon>
        <taxon>Telluria group</taxon>
        <taxon>Rugamonas</taxon>
    </lineage>
</organism>
<keyword evidence="2" id="KW-1185">Reference proteome</keyword>
<dbReference type="STRING" id="758825.SAMN02982985_03848"/>
<dbReference type="OrthoDB" id="8402552at2"/>
<evidence type="ECO:0000313" key="2">
    <source>
        <dbReference type="Proteomes" id="UP000199470"/>
    </source>
</evidence>
<name>A0A1I4QD37_9BURK</name>
<proteinExistence type="predicted"/>
<accession>A0A1I4QD37</accession>
<gene>
    <name evidence="1" type="ORF">SAMN02982985_03848</name>
</gene>
<dbReference type="Proteomes" id="UP000199470">
    <property type="component" value="Unassembled WGS sequence"/>
</dbReference>
<dbReference type="AlphaFoldDB" id="A0A1I4QD37"/>
<reference evidence="1 2" key="1">
    <citation type="submission" date="2016-10" db="EMBL/GenBank/DDBJ databases">
        <authorList>
            <person name="de Groot N.N."/>
        </authorList>
    </citation>
    <scope>NUCLEOTIDE SEQUENCE [LARGE SCALE GENOMIC DNA]</scope>
    <source>
        <strain evidence="1 2">ATCC 43154</strain>
    </source>
</reference>
<protein>
    <recommendedName>
        <fullName evidence="3">Limonene hydroxylase</fullName>
    </recommendedName>
</protein>